<proteinExistence type="predicted"/>
<keyword evidence="3" id="KW-1185">Reference proteome</keyword>
<reference evidence="2 3" key="1">
    <citation type="journal article" date="2019" name="Philos. Trans. R. Soc. Lond., B, Biol. Sci.">
        <title>Ant behaviour and brain gene expression of defending hosts depend on the ecological success of the intruding social parasite.</title>
        <authorList>
            <person name="Kaur R."/>
            <person name="Stoldt M."/>
            <person name="Jongepier E."/>
            <person name="Feldmeyer B."/>
            <person name="Menzel F."/>
            <person name="Bornberg-Bauer E."/>
            <person name="Foitzik S."/>
        </authorList>
    </citation>
    <scope>NUCLEOTIDE SEQUENCE [LARGE SCALE GENOMIC DNA]</scope>
    <source>
        <tissue evidence="2">Whole body</tissue>
    </source>
</reference>
<evidence type="ECO:0000313" key="3">
    <source>
        <dbReference type="Proteomes" id="UP000310200"/>
    </source>
</evidence>
<sequence length="62" mass="6804">MTTSRDKVVNMIFRDRDPSDKDRAKHASRASGSRLPSVFGSPVGYLEISIKSLLGVHQDSSV</sequence>
<gene>
    <name evidence="2" type="ORF">DBV15_04448</name>
</gene>
<protein>
    <submittedName>
        <fullName evidence="2">Uncharacterized protein</fullName>
    </submittedName>
</protein>
<dbReference type="Proteomes" id="UP000310200">
    <property type="component" value="Unassembled WGS sequence"/>
</dbReference>
<evidence type="ECO:0000256" key="1">
    <source>
        <dbReference type="SAM" id="MobiDB-lite"/>
    </source>
</evidence>
<name>A0A4S2KD99_9HYME</name>
<evidence type="ECO:0000313" key="2">
    <source>
        <dbReference type="EMBL" id="TGZ45707.1"/>
    </source>
</evidence>
<accession>A0A4S2KD99</accession>
<dbReference type="AlphaFoldDB" id="A0A4S2KD99"/>
<organism evidence="2 3">
    <name type="scientific">Temnothorax longispinosus</name>
    <dbReference type="NCBI Taxonomy" id="300112"/>
    <lineage>
        <taxon>Eukaryota</taxon>
        <taxon>Metazoa</taxon>
        <taxon>Ecdysozoa</taxon>
        <taxon>Arthropoda</taxon>
        <taxon>Hexapoda</taxon>
        <taxon>Insecta</taxon>
        <taxon>Pterygota</taxon>
        <taxon>Neoptera</taxon>
        <taxon>Endopterygota</taxon>
        <taxon>Hymenoptera</taxon>
        <taxon>Apocrita</taxon>
        <taxon>Aculeata</taxon>
        <taxon>Formicoidea</taxon>
        <taxon>Formicidae</taxon>
        <taxon>Myrmicinae</taxon>
        <taxon>Temnothorax</taxon>
    </lineage>
</organism>
<comment type="caution">
    <text evidence="2">The sequence shown here is derived from an EMBL/GenBank/DDBJ whole genome shotgun (WGS) entry which is preliminary data.</text>
</comment>
<feature type="region of interest" description="Disordered" evidence="1">
    <location>
        <begin position="1"/>
        <end position="36"/>
    </location>
</feature>
<feature type="compositionally biased region" description="Basic and acidic residues" evidence="1">
    <location>
        <begin position="1"/>
        <end position="25"/>
    </location>
</feature>
<dbReference type="EMBL" id="QBLH01003069">
    <property type="protein sequence ID" value="TGZ45707.1"/>
    <property type="molecule type" value="Genomic_DNA"/>
</dbReference>